<dbReference type="PANTHER" id="PTHR35549">
    <property type="entry name" value="OS04G0584500 PROTEIN"/>
    <property type="match status" value="1"/>
</dbReference>
<dbReference type="PANTHER" id="PTHR35549:SF1">
    <property type="entry name" value="OS04G0584500 PROTEIN"/>
    <property type="match status" value="1"/>
</dbReference>
<dbReference type="CDD" id="cd16664">
    <property type="entry name" value="RING-Ubox_PUB"/>
    <property type="match status" value="1"/>
</dbReference>
<dbReference type="SMART" id="SM00504">
    <property type="entry name" value="Ubox"/>
    <property type="match status" value="1"/>
</dbReference>
<gene>
    <name evidence="5" type="ORF">L195_g005433</name>
</gene>
<organism evidence="5 6">
    <name type="scientific">Trifolium pratense</name>
    <name type="common">Red clover</name>
    <dbReference type="NCBI Taxonomy" id="57577"/>
    <lineage>
        <taxon>Eukaryota</taxon>
        <taxon>Viridiplantae</taxon>
        <taxon>Streptophyta</taxon>
        <taxon>Embryophyta</taxon>
        <taxon>Tracheophyta</taxon>
        <taxon>Spermatophyta</taxon>
        <taxon>Magnoliopsida</taxon>
        <taxon>eudicotyledons</taxon>
        <taxon>Gunneridae</taxon>
        <taxon>Pentapetalae</taxon>
        <taxon>rosids</taxon>
        <taxon>fabids</taxon>
        <taxon>Fabales</taxon>
        <taxon>Fabaceae</taxon>
        <taxon>Papilionoideae</taxon>
        <taxon>50 kb inversion clade</taxon>
        <taxon>NPAAA clade</taxon>
        <taxon>Hologalegina</taxon>
        <taxon>IRL clade</taxon>
        <taxon>Trifolieae</taxon>
        <taxon>Trifolium</taxon>
    </lineage>
</organism>
<evidence type="ECO:0000256" key="2">
    <source>
        <dbReference type="ARBA" id="ARBA00022679"/>
    </source>
</evidence>
<evidence type="ECO:0000313" key="5">
    <source>
        <dbReference type="EMBL" id="PNY08895.1"/>
    </source>
</evidence>
<dbReference type="PROSITE" id="PS51698">
    <property type="entry name" value="U_BOX"/>
    <property type="match status" value="1"/>
</dbReference>
<dbReference type="Gene3D" id="3.30.40.10">
    <property type="entry name" value="Zinc/RING finger domain, C3HC4 (zinc finger)"/>
    <property type="match status" value="1"/>
</dbReference>
<dbReference type="InterPro" id="IPR045210">
    <property type="entry name" value="RING-Ubox_PUB"/>
</dbReference>
<accession>A0A2K3P0S7</accession>
<dbReference type="GO" id="GO:0016567">
    <property type="term" value="P:protein ubiquitination"/>
    <property type="evidence" value="ECO:0007669"/>
    <property type="project" value="UniProtKB-UniPathway"/>
</dbReference>
<dbReference type="EMBL" id="ASHM01002801">
    <property type="protein sequence ID" value="PNY08895.1"/>
    <property type="molecule type" value="Genomic_DNA"/>
</dbReference>
<sequence length="654" mass="74434">MASSLEDLLREEGFKGSSKSVQRSRSSFHHGASSDPLHSLEERLCVSSSERIKTQKTKSKTASRYQINNTRDDKNTRSRDNNNVFIGNEINHGLLKNDESEKNKSYNSSESDSGFEDVYSDQVSDVKRGKDKNKNSHQLQADSSLAIDEIAVKALVSILNGYIESFLKDEDFRSALRHNCFSSLNFIQLEEEENNSETKVITSLEQAIDCIEKTASEEEPKSATNLKRATMQLSIIAGLSLNDLKHDLTCGIPNFKLSACAHLYLSVARTILLPELWERLFSPQFSHLKKWYNNKEGTQIFALYYKDWLSEGVETPTIPSIGIPSFSVTSRQGSSFAHSFESASSNEPFSPQAMVSKKLYDSFFGGYSKPQVYVVDEDKDEDSYENCERGSYGSTVVKKTVIYESETVKFIDQSDEDFTPSIPVHGFHPQKGTSRIAAEEWKEKNSRNGSYFPSIPQEFICPLTRKIFEEPVTLESGQTFERKAIKAWFQKGNRTCPVTGNSLECVFMPFTNLILKRLIDNWKSEDFDRLLDFASQTVENSEELKLKKHDEATVFKIQSLFSSLKEEERSSYAKHIISLGVFSFLFRRFELGNMEEKSLVLEILLNCIQADSSCIYKIARSVNRKFLPELLHSKEITPRTNAFLFLTELLSMKR</sequence>
<feature type="compositionally biased region" description="Basic and acidic residues" evidence="3">
    <location>
        <begin position="124"/>
        <end position="134"/>
    </location>
</feature>
<comment type="pathway">
    <text evidence="1">Protein modification; protein ubiquitination.</text>
</comment>
<reference evidence="5 6" key="2">
    <citation type="journal article" date="2017" name="Front. Plant Sci.">
        <title>Gene Classification and Mining of Molecular Markers Useful in Red Clover (Trifolium pratense) Breeding.</title>
        <authorList>
            <person name="Istvanek J."/>
            <person name="Dluhosova J."/>
            <person name="Dluhos P."/>
            <person name="Patkova L."/>
            <person name="Nedelnik J."/>
            <person name="Repkova J."/>
        </authorList>
    </citation>
    <scope>NUCLEOTIDE SEQUENCE [LARGE SCALE GENOMIC DNA]</scope>
    <source>
        <strain evidence="6">cv. Tatra</strain>
        <tissue evidence="5">Young leaves</tissue>
    </source>
</reference>
<evidence type="ECO:0000256" key="1">
    <source>
        <dbReference type="ARBA" id="ARBA00004906"/>
    </source>
</evidence>
<dbReference type="SUPFAM" id="SSF57850">
    <property type="entry name" value="RING/U-box"/>
    <property type="match status" value="1"/>
</dbReference>
<feature type="compositionally biased region" description="Basic and acidic residues" evidence="3">
    <location>
        <begin position="70"/>
        <end position="80"/>
    </location>
</feature>
<feature type="region of interest" description="Disordered" evidence="3">
    <location>
        <begin position="96"/>
        <end position="139"/>
    </location>
</feature>
<dbReference type="InterPro" id="IPR003613">
    <property type="entry name" value="Ubox_domain"/>
</dbReference>
<reference evidence="5 6" key="1">
    <citation type="journal article" date="2014" name="Am. J. Bot.">
        <title>Genome assembly and annotation for red clover (Trifolium pratense; Fabaceae).</title>
        <authorList>
            <person name="Istvanek J."/>
            <person name="Jaros M."/>
            <person name="Krenek A."/>
            <person name="Repkova J."/>
        </authorList>
    </citation>
    <scope>NUCLEOTIDE SEQUENCE [LARGE SCALE GENOMIC DNA]</scope>
    <source>
        <strain evidence="6">cv. Tatra</strain>
        <tissue evidence="5">Young leaves</tissue>
    </source>
</reference>
<name>A0A2K3P0S7_TRIPR</name>
<proteinExistence type="predicted"/>
<dbReference type="Proteomes" id="UP000236291">
    <property type="component" value="Unassembled WGS sequence"/>
</dbReference>
<protein>
    <submittedName>
        <fullName evidence="5">E3 ubiquitin-protein ligase lin-like protein</fullName>
    </submittedName>
</protein>
<dbReference type="UniPathway" id="UPA00143"/>
<dbReference type="Pfam" id="PF23568">
    <property type="entry name" value="ARM_LIN"/>
    <property type="match status" value="2"/>
</dbReference>
<evidence type="ECO:0000313" key="6">
    <source>
        <dbReference type="Proteomes" id="UP000236291"/>
    </source>
</evidence>
<dbReference type="AlphaFoldDB" id="A0A2K3P0S7"/>
<dbReference type="GO" id="GO:0004842">
    <property type="term" value="F:ubiquitin-protein transferase activity"/>
    <property type="evidence" value="ECO:0007669"/>
    <property type="project" value="InterPro"/>
</dbReference>
<keyword evidence="2" id="KW-0808">Transferase</keyword>
<dbReference type="InterPro" id="IPR055566">
    <property type="entry name" value="ARM_LIN"/>
</dbReference>
<feature type="region of interest" description="Disordered" evidence="3">
    <location>
        <begin position="1"/>
        <end position="84"/>
    </location>
</feature>
<feature type="domain" description="U-box" evidence="4">
    <location>
        <begin position="454"/>
        <end position="529"/>
    </location>
</feature>
<dbReference type="InterPro" id="IPR056512">
    <property type="entry name" value="LIN_N"/>
</dbReference>
<evidence type="ECO:0000259" key="4">
    <source>
        <dbReference type="PROSITE" id="PS51698"/>
    </source>
</evidence>
<dbReference type="Pfam" id="PF04564">
    <property type="entry name" value="U-box"/>
    <property type="match status" value="1"/>
</dbReference>
<comment type="caution">
    <text evidence="5">The sequence shown here is derived from an EMBL/GenBank/DDBJ whole genome shotgun (WGS) entry which is preliminary data.</text>
</comment>
<evidence type="ECO:0000256" key="3">
    <source>
        <dbReference type="SAM" id="MobiDB-lite"/>
    </source>
</evidence>
<dbReference type="InterPro" id="IPR013083">
    <property type="entry name" value="Znf_RING/FYVE/PHD"/>
</dbReference>
<dbReference type="Pfam" id="PF23628">
    <property type="entry name" value="ARM_LIN_C"/>
    <property type="match status" value="1"/>
</dbReference>
<dbReference type="STRING" id="57577.A0A2K3P0S7"/>